<evidence type="ECO:0000313" key="6">
    <source>
        <dbReference type="EMBL" id="KAK6143703.1"/>
    </source>
</evidence>
<dbReference type="SMART" id="SM00025">
    <property type="entry name" value="Pumilio"/>
    <property type="match status" value="7"/>
</dbReference>
<evidence type="ECO:0000256" key="1">
    <source>
        <dbReference type="ARBA" id="ARBA00022737"/>
    </source>
</evidence>
<name>A0ABR0WA22_REHGL</name>
<dbReference type="Gene3D" id="1.25.10.10">
    <property type="entry name" value="Leucine-rich Repeat Variant"/>
    <property type="match status" value="1"/>
</dbReference>
<evidence type="ECO:0000256" key="3">
    <source>
        <dbReference type="ARBA" id="ARBA00022884"/>
    </source>
</evidence>
<feature type="repeat" description="Pumilio" evidence="4">
    <location>
        <begin position="465"/>
        <end position="502"/>
    </location>
</feature>
<dbReference type="InterPro" id="IPR033712">
    <property type="entry name" value="Pumilio_RNA-bd"/>
</dbReference>
<feature type="domain" description="PUM-HD" evidence="5">
    <location>
        <begin position="143"/>
        <end position="529"/>
    </location>
</feature>
<protein>
    <recommendedName>
        <fullName evidence="5">PUM-HD domain-containing protein</fullName>
    </recommendedName>
</protein>
<dbReference type="EMBL" id="JABTTQ020000013">
    <property type="protein sequence ID" value="KAK6143703.1"/>
    <property type="molecule type" value="Genomic_DNA"/>
</dbReference>
<keyword evidence="2" id="KW-0810">Translation regulation</keyword>
<dbReference type="PANTHER" id="PTHR12537:SF13">
    <property type="entry name" value="PUMILIO HOMOLOGY DOMAIN FAMILY MEMBER 4"/>
    <property type="match status" value="1"/>
</dbReference>
<sequence>MKDDEELEMLLGEILNNTHLHHHNNLVDHGYGYASCVTQNMNGQGNNVHHVMYDDDDSLKHNYASPPQDFNPHSISGNQIITNSNGNNLVDCFSNMYISDGQESVSLSPYVDRSVNGTVGMSFESYGTCDNYYRNDLSDWIGYDLSVPGNSVNFPGEISSPMVEMQHNQFGVILFTTPNLGWRGIIAYLVMLDEGTSLDVQIIFNEIIDHTVELMVNPFANYLMQKILEVCSEEQRMCILIRVTEEPGQIVRISLSTHGTRVVQKLIETLKTKQQISRVISALEPGFLALINDLNGNHVIQRCLQCFPGEDTSLRLRKLSAPSYALLRRTVAPVMPGRQGITVTYALVFYFQFIFVAAAKYCVDIATHQHGCCVMQRCISHSTGEHREKLVAEISANGLLLAQDTHGNYVIQFILGLKIPCATSKLTSQFEGNYVHLSTQKCSSHVVEKCLQFCNEEVRSKIIHELLSAPYFGHLLQDPHANYVIQKALEYSEGHLQNSLIDAIASHKAISRNNSPYSKKIFSHKLLKRW</sequence>
<feature type="repeat" description="Pumilio" evidence="4">
    <location>
        <begin position="245"/>
        <end position="281"/>
    </location>
</feature>
<keyword evidence="7" id="KW-1185">Reference proteome</keyword>
<evidence type="ECO:0000256" key="4">
    <source>
        <dbReference type="PROSITE-ProRule" id="PRU00317"/>
    </source>
</evidence>
<feature type="repeat" description="Pumilio" evidence="4">
    <location>
        <begin position="206"/>
        <end position="242"/>
    </location>
</feature>
<evidence type="ECO:0000259" key="5">
    <source>
        <dbReference type="PROSITE" id="PS50303"/>
    </source>
</evidence>
<reference evidence="6 7" key="1">
    <citation type="journal article" date="2021" name="Comput. Struct. Biotechnol. J.">
        <title>De novo genome assembly of the potent medicinal plant Rehmannia glutinosa using nanopore technology.</title>
        <authorList>
            <person name="Ma L."/>
            <person name="Dong C."/>
            <person name="Song C."/>
            <person name="Wang X."/>
            <person name="Zheng X."/>
            <person name="Niu Y."/>
            <person name="Chen S."/>
            <person name="Feng W."/>
        </authorList>
    </citation>
    <scope>NUCLEOTIDE SEQUENCE [LARGE SCALE GENOMIC DNA]</scope>
    <source>
        <strain evidence="6">DH-2019</strain>
    </source>
</reference>
<proteinExistence type="predicted"/>
<dbReference type="Proteomes" id="UP001318860">
    <property type="component" value="Unassembled WGS sequence"/>
</dbReference>
<evidence type="ECO:0000256" key="2">
    <source>
        <dbReference type="ARBA" id="ARBA00022845"/>
    </source>
</evidence>
<dbReference type="PROSITE" id="PS50302">
    <property type="entry name" value="PUM"/>
    <property type="match status" value="5"/>
</dbReference>
<feature type="repeat" description="Pumilio" evidence="4">
    <location>
        <begin position="357"/>
        <end position="392"/>
    </location>
</feature>
<comment type="caution">
    <text evidence="6">The sequence shown here is derived from an EMBL/GenBank/DDBJ whole genome shotgun (WGS) entry which is preliminary data.</text>
</comment>
<dbReference type="InterPro" id="IPR033133">
    <property type="entry name" value="PUM-HD"/>
</dbReference>
<keyword evidence="3" id="KW-0694">RNA-binding</keyword>
<dbReference type="InterPro" id="IPR016024">
    <property type="entry name" value="ARM-type_fold"/>
</dbReference>
<dbReference type="InterPro" id="IPR001313">
    <property type="entry name" value="Pumilio_RNA-bd_rpt"/>
</dbReference>
<dbReference type="Pfam" id="PF00806">
    <property type="entry name" value="PUF"/>
    <property type="match status" value="8"/>
</dbReference>
<dbReference type="PROSITE" id="PS50303">
    <property type="entry name" value="PUM_HD"/>
    <property type="match status" value="1"/>
</dbReference>
<dbReference type="CDD" id="cd07920">
    <property type="entry name" value="Pumilio"/>
    <property type="match status" value="1"/>
</dbReference>
<dbReference type="PANTHER" id="PTHR12537">
    <property type="entry name" value="RNA BINDING PROTEIN PUMILIO-RELATED"/>
    <property type="match status" value="1"/>
</dbReference>
<organism evidence="6 7">
    <name type="scientific">Rehmannia glutinosa</name>
    <name type="common">Chinese foxglove</name>
    <dbReference type="NCBI Taxonomy" id="99300"/>
    <lineage>
        <taxon>Eukaryota</taxon>
        <taxon>Viridiplantae</taxon>
        <taxon>Streptophyta</taxon>
        <taxon>Embryophyta</taxon>
        <taxon>Tracheophyta</taxon>
        <taxon>Spermatophyta</taxon>
        <taxon>Magnoliopsida</taxon>
        <taxon>eudicotyledons</taxon>
        <taxon>Gunneridae</taxon>
        <taxon>Pentapetalae</taxon>
        <taxon>asterids</taxon>
        <taxon>lamiids</taxon>
        <taxon>Lamiales</taxon>
        <taxon>Orobanchaceae</taxon>
        <taxon>Rehmannieae</taxon>
        <taxon>Rehmannia</taxon>
    </lineage>
</organism>
<feature type="repeat" description="Pumilio" evidence="4">
    <location>
        <begin position="429"/>
        <end position="464"/>
    </location>
</feature>
<evidence type="ECO:0000313" key="7">
    <source>
        <dbReference type="Proteomes" id="UP001318860"/>
    </source>
</evidence>
<gene>
    <name evidence="6" type="ORF">DH2020_024051</name>
</gene>
<keyword evidence="1" id="KW-0677">Repeat</keyword>
<dbReference type="InterPro" id="IPR011989">
    <property type="entry name" value="ARM-like"/>
</dbReference>
<dbReference type="SUPFAM" id="SSF48371">
    <property type="entry name" value="ARM repeat"/>
    <property type="match status" value="1"/>
</dbReference>
<accession>A0ABR0WA22</accession>